<accession>A0A0V7ZGD8</accession>
<protein>
    <recommendedName>
        <fullName evidence="1">RRXRR domain-containing protein</fullName>
    </recommendedName>
</protein>
<feature type="domain" description="RRXRR" evidence="1">
    <location>
        <begin position="4"/>
        <end position="167"/>
    </location>
</feature>
<keyword evidence="3" id="KW-1185">Reference proteome</keyword>
<dbReference type="InterPro" id="IPR025938">
    <property type="entry name" value="RRXRR_dom"/>
</dbReference>
<dbReference type="RefSeq" id="WP_027841795.1">
    <property type="nucleotide sequence ID" value="NZ_LMTZ01000139.1"/>
</dbReference>
<evidence type="ECO:0000259" key="1">
    <source>
        <dbReference type="Pfam" id="PF14239"/>
    </source>
</evidence>
<reference evidence="2 3" key="1">
    <citation type="journal article" date="2015" name="Genome Announc.">
        <title>Draft Genome of the Euendolithic (true boring) Cyanobacterium Mastigocoleus testarum strain BC008.</title>
        <authorList>
            <person name="Guida B.S."/>
            <person name="Garcia-Pichel F."/>
        </authorList>
    </citation>
    <scope>NUCLEOTIDE SEQUENCE [LARGE SCALE GENOMIC DNA]</scope>
    <source>
        <strain evidence="2 3">BC008</strain>
    </source>
</reference>
<dbReference type="AlphaFoldDB" id="A0A0V7ZGD8"/>
<dbReference type="Pfam" id="PF14239">
    <property type="entry name" value="RRXRR"/>
    <property type="match status" value="1"/>
</dbReference>
<dbReference type="Proteomes" id="UP000053372">
    <property type="component" value="Unassembled WGS sequence"/>
</dbReference>
<name>A0A0V7ZGD8_9CYAN</name>
<proteinExistence type="predicted"/>
<gene>
    <name evidence="2" type="ORF">BC008_13130</name>
</gene>
<dbReference type="OrthoDB" id="425637at2"/>
<sequence length="357" mass="40864">MLRVPVVDKNGLPLMPTKPSRARRWLKEGKAKVWKNDLQVFAIQLTFEPSNCKEQLIVAGIDPGKHFTGIAVQSAKSTLWLGHLFLPFQKVKDRLEQRTMMRRTRRSRRIDRKLPYNQRAHRQKRFDNRRQNKVPPSIRANRDLEKRVLDELERLFPLLDVVIESVQAKGDKGFSPVMVAQKWRVKRLSKNYDVTTIEGWQTAQVRRELGLIKQKHSKADAIVATHAVDGIALAASKFMSYQITSGDSRGWVGSVDVTACPLTVIRRPPVSRRQLHLLQFSKGRNRRKYGGTVTRHGFRKGDFVEATQGTKTVRGWVSGDTKTQVSVSNADWKRLGQFSVRKTKLLKRNSGLIVNIT</sequence>
<evidence type="ECO:0000313" key="2">
    <source>
        <dbReference type="EMBL" id="KST63404.1"/>
    </source>
</evidence>
<dbReference type="EMBL" id="LMTZ01000139">
    <property type="protein sequence ID" value="KST63404.1"/>
    <property type="molecule type" value="Genomic_DNA"/>
</dbReference>
<comment type="caution">
    <text evidence="2">The sequence shown here is derived from an EMBL/GenBank/DDBJ whole genome shotgun (WGS) entry which is preliminary data.</text>
</comment>
<organism evidence="2 3">
    <name type="scientific">Mastigocoleus testarum BC008</name>
    <dbReference type="NCBI Taxonomy" id="371196"/>
    <lineage>
        <taxon>Bacteria</taxon>
        <taxon>Bacillati</taxon>
        <taxon>Cyanobacteriota</taxon>
        <taxon>Cyanophyceae</taxon>
        <taxon>Nostocales</taxon>
        <taxon>Hapalosiphonaceae</taxon>
        <taxon>Mastigocoleus</taxon>
    </lineage>
</organism>
<evidence type="ECO:0000313" key="3">
    <source>
        <dbReference type="Proteomes" id="UP000053372"/>
    </source>
</evidence>